<evidence type="ECO:0000256" key="1">
    <source>
        <dbReference type="SAM" id="MobiDB-lite"/>
    </source>
</evidence>
<dbReference type="InterPro" id="IPR011989">
    <property type="entry name" value="ARM-like"/>
</dbReference>
<gene>
    <name evidence="2" type="ORF">F4Y60_08270</name>
</gene>
<organism evidence="2">
    <name type="scientific">Boseongicola sp. SB0664_bin_43</name>
    <dbReference type="NCBI Taxonomy" id="2604844"/>
    <lineage>
        <taxon>Bacteria</taxon>
        <taxon>Pseudomonadati</taxon>
        <taxon>Pseudomonadota</taxon>
        <taxon>Alphaproteobacteria</taxon>
        <taxon>Rhodobacterales</taxon>
        <taxon>Paracoccaceae</taxon>
        <taxon>Boseongicola</taxon>
    </lineage>
</organism>
<dbReference type="InterPro" id="IPR016024">
    <property type="entry name" value="ARM-type_fold"/>
</dbReference>
<name>A0A6B0Y268_9RHOB</name>
<dbReference type="EMBL" id="VXRY01000325">
    <property type="protein sequence ID" value="MXY34072.1"/>
    <property type="molecule type" value="Genomic_DNA"/>
</dbReference>
<comment type="caution">
    <text evidence="2">The sequence shown here is derived from an EMBL/GenBank/DDBJ whole genome shotgun (WGS) entry which is preliminary data.</text>
</comment>
<dbReference type="AlphaFoldDB" id="A0A6B0Y268"/>
<dbReference type="SUPFAM" id="SSF48371">
    <property type="entry name" value="ARM repeat"/>
    <property type="match status" value="1"/>
</dbReference>
<feature type="region of interest" description="Disordered" evidence="1">
    <location>
        <begin position="1"/>
        <end position="36"/>
    </location>
</feature>
<accession>A0A6B0Y268</accession>
<evidence type="ECO:0000313" key="2">
    <source>
        <dbReference type="EMBL" id="MXY34072.1"/>
    </source>
</evidence>
<dbReference type="Gene3D" id="1.25.10.10">
    <property type="entry name" value="Leucine-rich Repeat Variant"/>
    <property type="match status" value="1"/>
</dbReference>
<protein>
    <recommendedName>
        <fullName evidence="3">HEAT repeat domain-containing protein</fullName>
    </recommendedName>
</protein>
<feature type="compositionally biased region" description="Basic and acidic residues" evidence="1">
    <location>
        <begin position="13"/>
        <end position="34"/>
    </location>
</feature>
<proteinExistence type="predicted"/>
<evidence type="ECO:0008006" key="3">
    <source>
        <dbReference type="Google" id="ProtNLM"/>
    </source>
</evidence>
<reference evidence="2" key="1">
    <citation type="submission" date="2019-09" db="EMBL/GenBank/DDBJ databases">
        <title>Characterisation of the sponge microbiome using genome-centric metagenomics.</title>
        <authorList>
            <person name="Engelberts J.P."/>
            <person name="Robbins S.J."/>
            <person name="De Goeij J.M."/>
            <person name="Aranda M."/>
            <person name="Bell S.C."/>
            <person name="Webster N.S."/>
        </authorList>
    </citation>
    <scope>NUCLEOTIDE SEQUENCE</scope>
    <source>
        <strain evidence="2">SB0664_bin_43</strain>
    </source>
</reference>
<sequence>MSKRIPRPAQEPRQPDLFEERIPTQGSSERHTPEPEIEGLDDQEIVARIPSANVAQVQALCDQVLARGIGDDAVPALEALWKRFFGFGINGPLREQRCALNALSKVGTPLSRQALARIIDAPDLFDALLPLALECATEANLALPGQRVTCWLEDSRPSMRECAFVLARNCTPPVPKHELEKGLSDPEGSIRRACLTTMGQFGHERAKPGLLEELERSPTSEIVTALAGIIDDDIITRLARCAMKHGRLREQIMEELECCGEPKALNLVERVKGLK</sequence>